<organism evidence="1 2">
    <name type="scientific">Bradyrhizobium zhanjiangense</name>
    <dbReference type="NCBI Taxonomy" id="1325107"/>
    <lineage>
        <taxon>Bacteria</taxon>
        <taxon>Pseudomonadati</taxon>
        <taxon>Pseudomonadota</taxon>
        <taxon>Alphaproteobacteria</taxon>
        <taxon>Hyphomicrobiales</taxon>
        <taxon>Nitrobacteraceae</taxon>
        <taxon>Bradyrhizobium</taxon>
    </lineage>
</organism>
<dbReference type="Proteomes" id="UP000290565">
    <property type="component" value="Unassembled WGS sequence"/>
</dbReference>
<evidence type="ECO:0000313" key="2">
    <source>
        <dbReference type="Proteomes" id="UP000290565"/>
    </source>
</evidence>
<reference evidence="1 2" key="1">
    <citation type="submission" date="2015-04" db="EMBL/GenBank/DDBJ databases">
        <title>Comparative genomics of rhizobia nodulating Arachis hypogaea in China.</title>
        <authorList>
            <person name="Li Y."/>
        </authorList>
    </citation>
    <scope>NUCLEOTIDE SEQUENCE [LARGE SCALE GENOMIC DNA]</scope>
    <source>
        <strain evidence="1 2">CCBAU 51787</strain>
    </source>
</reference>
<comment type="caution">
    <text evidence="1">The sequence shown here is derived from an EMBL/GenBank/DDBJ whole genome shotgun (WGS) entry which is preliminary data.</text>
</comment>
<protein>
    <submittedName>
        <fullName evidence="1">Uncharacterized protein</fullName>
    </submittedName>
</protein>
<gene>
    <name evidence="1" type="ORF">XH94_18845</name>
</gene>
<proteinExistence type="predicted"/>
<evidence type="ECO:0000313" key="1">
    <source>
        <dbReference type="EMBL" id="RXH39350.1"/>
    </source>
</evidence>
<dbReference type="EMBL" id="LBJM01000052">
    <property type="protein sequence ID" value="RXH39350.1"/>
    <property type="molecule type" value="Genomic_DNA"/>
</dbReference>
<name>A0A4Q0SKY6_9BRAD</name>
<accession>A0A4Q0SKY6</accession>
<dbReference type="AlphaFoldDB" id="A0A4Q0SKY6"/>
<sequence length="101" mass="11505">MAIFRADIIRLTYGPKGGARRRLEAELAVNRFLSNVIAEMRRKITSAAADIPLFTEFLRHFSPCNRERLAVVEHRFGLASRLRAFSVSSISQAILEQMENK</sequence>